<keyword evidence="6 10" id="KW-1133">Transmembrane helix</keyword>
<feature type="domain" description="Cation efflux protein transmembrane" evidence="11">
    <location>
        <begin position="40"/>
        <end position="227"/>
    </location>
</feature>
<comment type="caution">
    <text evidence="13">The sequence shown here is derived from an EMBL/GenBank/DDBJ whole genome shotgun (WGS) entry which is preliminary data.</text>
</comment>
<dbReference type="SUPFAM" id="SSF160240">
    <property type="entry name" value="Cation efflux protein cytoplasmic domain-like"/>
    <property type="match status" value="1"/>
</dbReference>
<dbReference type="InterPro" id="IPR027469">
    <property type="entry name" value="Cation_efflux_TMD_sf"/>
</dbReference>
<dbReference type="AlphaFoldDB" id="A0A4R3YE86"/>
<evidence type="ECO:0000256" key="9">
    <source>
        <dbReference type="SAM" id="MobiDB-lite"/>
    </source>
</evidence>
<dbReference type="Pfam" id="PF16916">
    <property type="entry name" value="ZT_dimer"/>
    <property type="match status" value="1"/>
</dbReference>
<keyword evidence="5" id="KW-0862">Zinc</keyword>
<evidence type="ECO:0000259" key="12">
    <source>
        <dbReference type="Pfam" id="PF16916"/>
    </source>
</evidence>
<dbReference type="GO" id="GO:0005886">
    <property type="term" value="C:plasma membrane"/>
    <property type="evidence" value="ECO:0007669"/>
    <property type="project" value="TreeGrafter"/>
</dbReference>
<dbReference type="NCBIfam" id="TIGR01297">
    <property type="entry name" value="CDF"/>
    <property type="match status" value="1"/>
</dbReference>
<dbReference type="GO" id="GO:0005385">
    <property type="term" value="F:zinc ion transmembrane transporter activity"/>
    <property type="evidence" value="ECO:0007669"/>
    <property type="project" value="TreeGrafter"/>
</dbReference>
<comment type="subcellular location">
    <subcellularLocation>
        <location evidence="1">Membrane</location>
        <topology evidence="1">Multi-pass membrane protein</topology>
    </subcellularLocation>
</comment>
<dbReference type="EMBL" id="SMCO01000001">
    <property type="protein sequence ID" value="TCV90231.1"/>
    <property type="molecule type" value="Genomic_DNA"/>
</dbReference>
<feature type="domain" description="Cation efflux protein cytoplasmic" evidence="12">
    <location>
        <begin position="236"/>
        <end position="304"/>
    </location>
</feature>
<feature type="transmembrane region" description="Helical" evidence="10">
    <location>
        <begin position="135"/>
        <end position="158"/>
    </location>
</feature>
<accession>A0A4R3YE86</accession>
<dbReference type="PANTHER" id="PTHR11562">
    <property type="entry name" value="CATION EFFLUX PROTEIN/ ZINC TRANSPORTER"/>
    <property type="match status" value="1"/>
</dbReference>
<dbReference type="InterPro" id="IPR050681">
    <property type="entry name" value="CDF/SLC30A"/>
</dbReference>
<dbReference type="Gene3D" id="1.20.1510.10">
    <property type="entry name" value="Cation efflux protein transmembrane domain"/>
    <property type="match status" value="1"/>
</dbReference>
<keyword evidence="14" id="KW-1185">Reference proteome</keyword>
<feature type="transmembrane region" description="Helical" evidence="10">
    <location>
        <begin position="39"/>
        <end position="64"/>
    </location>
</feature>
<organism evidence="13 14">
    <name type="scientific">Sulfurirhabdus autotrophica</name>
    <dbReference type="NCBI Taxonomy" id="1706046"/>
    <lineage>
        <taxon>Bacteria</taxon>
        <taxon>Pseudomonadati</taxon>
        <taxon>Pseudomonadota</taxon>
        <taxon>Betaproteobacteria</taxon>
        <taxon>Nitrosomonadales</taxon>
        <taxon>Sulfuricellaceae</taxon>
        <taxon>Sulfurirhabdus</taxon>
    </lineage>
</organism>
<feature type="transmembrane region" description="Helical" evidence="10">
    <location>
        <begin position="170"/>
        <end position="195"/>
    </location>
</feature>
<dbReference type="PANTHER" id="PTHR11562:SF17">
    <property type="entry name" value="RE54080P-RELATED"/>
    <property type="match status" value="1"/>
</dbReference>
<keyword evidence="3" id="KW-0813">Transport</keyword>
<comment type="similarity">
    <text evidence="2">Belongs to the cation diffusion facilitator (CDF) transporter (TC 2.A.4) family. SLC30A subfamily.</text>
</comment>
<evidence type="ECO:0000256" key="8">
    <source>
        <dbReference type="ARBA" id="ARBA00023136"/>
    </source>
</evidence>
<keyword evidence="5" id="KW-0864">Zinc transport</keyword>
<dbReference type="Proteomes" id="UP000295367">
    <property type="component" value="Unassembled WGS sequence"/>
</dbReference>
<dbReference type="InterPro" id="IPR002524">
    <property type="entry name" value="Cation_efflux"/>
</dbReference>
<sequence>MAISNPHHDPLDEDHGTHNHSSEHGHHHHHGDGGAHLRWALIITFGFAIVEALGGVWSGSLALISDAGHMFSDSFALGLAAFAAWIAKRPPSLRHSYGFVRAEVIAALVNSALMLAVIIGIVVEAVIRLNVPHPVAGGAVMIIAAIGLGVNVVVAFVLSSSQHSINSRAALLHVLGDLLGSVAALIAGAVIFFTGWMPIDAILSLVVAGLILFSTLNLLREALHVLMEGVPLNLRLEEVGNEMAKMTGVVSVHDLHIWNLSSGQIALSAHLELAELDSWQNILIDMRKLLHDQFDIDHVTLQPEIAVQINQPFIATIAIHPIN</sequence>
<dbReference type="RefSeq" id="WP_223248443.1">
    <property type="nucleotide sequence ID" value="NZ_BHVT01000073.1"/>
</dbReference>
<evidence type="ECO:0000256" key="3">
    <source>
        <dbReference type="ARBA" id="ARBA00022448"/>
    </source>
</evidence>
<evidence type="ECO:0000256" key="6">
    <source>
        <dbReference type="ARBA" id="ARBA00022989"/>
    </source>
</evidence>
<evidence type="ECO:0000259" key="11">
    <source>
        <dbReference type="Pfam" id="PF01545"/>
    </source>
</evidence>
<name>A0A4R3YE86_9PROT</name>
<evidence type="ECO:0000256" key="7">
    <source>
        <dbReference type="ARBA" id="ARBA00023065"/>
    </source>
</evidence>
<keyword evidence="8 10" id="KW-0472">Membrane</keyword>
<keyword evidence="7" id="KW-0406">Ion transport</keyword>
<proteinExistence type="inferred from homology"/>
<evidence type="ECO:0000313" key="14">
    <source>
        <dbReference type="Proteomes" id="UP000295367"/>
    </source>
</evidence>
<dbReference type="InterPro" id="IPR027470">
    <property type="entry name" value="Cation_efflux_CTD"/>
</dbReference>
<keyword evidence="4 10" id="KW-0812">Transmembrane</keyword>
<dbReference type="InterPro" id="IPR036837">
    <property type="entry name" value="Cation_efflux_CTD_sf"/>
</dbReference>
<protein>
    <submittedName>
        <fullName evidence="13">Cobalt-zinc-cadmium efflux system protein</fullName>
    </submittedName>
</protein>
<evidence type="ECO:0000256" key="1">
    <source>
        <dbReference type="ARBA" id="ARBA00004141"/>
    </source>
</evidence>
<evidence type="ECO:0000256" key="2">
    <source>
        <dbReference type="ARBA" id="ARBA00008873"/>
    </source>
</evidence>
<feature type="transmembrane region" description="Helical" evidence="10">
    <location>
        <begin position="201"/>
        <end position="219"/>
    </location>
</feature>
<gene>
    <name evidence="13" type="ORF">EDC63_101198</name>
</gene>
<feature type="compositionally biased region" description="Basic and acidic residues" evidence="9">
    <location>
        <begin position="1"/>
        <end position="24"/>
    </location>
</feature>
<evidence type="ECO:0000256" key="5">
    <source>
        <dbReference type="ARBA" id="ARBA00022906"/>
    </source>
</evidence>
<dbReference type="Pfam" id="PF01545">
    <property type="entry name" value="Cation_efflux"/>
    <property type="match status" value="1"/>
</dbReference>
<evidence type="ECO:0000256" key="10">
    <source>
        <dbReference type="SAM" id="Phobius"/>
    </source>
</evidence>
<evidence type="ECO:0000313" key="13">
    <source>
        <dbReference type="EMBL" id="TCV90231.1"/>
    </source>
</evidence>
<evidence type="ECO:0000256" key="4">
    <source>
        <dbReference type="ARBA" id="ARBA00022692"/>
    </source>
</evidence>
<reference evidence="13 14" key="1">
    <citation type="submission" date="2019-03" db="EMBL/GenBank/DDBJ databases">
        <title>Genomic Encyclopedia of Type Strains, Phase IV (KMG-IV): sequencing the most valuable type-strain genomes for metagenomic binning, comparative biology and taxonomic classification.</title>
        <authorList>
            <person name="Goeker M."/>
        </authorList>
    </citation>
    <scope>NUCLEOTIDE SEQUENCE [LARGE SCALE GENOMIC DNA]</scope>
    <source>
        <strain evidence="13 14">DSM 100309</strain>
    </source>
</reference>
<feature type="transmembrane region" description="Helical" evidence="10">
    <location>
        <begin position="99"/>
        <end position="123"/>
    </location>
</feature>
<feature type="region of interest" description="Disordered" evidence="9">
    <location>
        <begin position="1"/>
        <end position="31"/>
    </location>
</feature>
<dbReference type="InterPro" id="IPR058533">
    <property type="entry name" value="Cation_efflux_TM"/>
</dbReference>
<dbReference type="SUPFAM" id="SSF161111">
    <property type="entry name" value="Cation efflux protein transmembrane domain-like"/>
    <property type="match status" value="1"/>
</dbReference>